<sequence length="36" mass="4164">MQIVSMTVLFLSKRSRTRGCQPSYDHGTTWFAFSHS</sequence>
<organism evidence="1 2">
    <name type="scientific">Portunus trituberculatus</name>
    <name type="common">Swimming crab</name>
    <name type="synonym">Neptunus trituberculatus</name>
    <dbReference type="NCBI Taxonomy" id="210409"/>
    <lineage>
        <taxon>Eukaryota</taxon>
        <taxon>Metazoa</taxon>
        <taxon>Ecdysozoa</taxon>
        <taxon>Arthropoda</taxon>
        <taxon>Crustacea</taxon>
        <taxon>Multicrustacea</taxon>
        <taxon>Malacostraca</taxon>
        <taxon>Eumalacostraca</taxon>
        <taxon>Eucarida</taxon>
        <taxon>Decapoda</taxon>
        <taxon>Pleocyemata</taxon>
        <taxon>Brachyura</taxon>
        <taxon>Eubrachyura</taxon>
        <taxon>Portunoidea</taxon>
        <taxon>Portunidae</taxon>
        <taxon>Portuninae</taxon>
        <taxon>Portunus</taxon>
    </lineage>
</organism>
<proteinExistence type="predicted"/>
<dbReference type="Proteomes" id="UP000324222">
    <property type="component" value="Unassembled WGS sequence"/>
</dbReference>
<dbReference type="EMBL" id="VSRR010019074">
    <property type="protein sequence ID" value="MPC61900.1"/>
    <property type="molecule type" value="Genomic_DNA"/>
</dbReference>
<comment type="caution">
    <text evidence="1">The sequence shown here is derived from an EMBL/GenBank/DDBJ whole genome shotgun (WGS) entry which is preliminary data.</text>
</comment>
<accession>A0A5B7GNY8</accession>
<protein>
    <submittedName>
        <fullName evidence="1">Uncharacterized protein</fullName>
    </submittedName>
</protein>
<name>A0A5B7GNY8_PORTR</name>
<keyword evidence="2" id="KW-1185">Reference proteome</keyword>
<dbReference type="AlphaFoldDB" id="A0A5B7GNY8"/>
<evidence type="ECO:0000313" key="2">
    <source>
        <dbReference type="Proteomes" id="UP000324222"/>
    </source>
</evidence>
<reference evidence="1 2" key="1">
    <citation type="submission" date="2019-05" db="EMBL/GenBank/DDBJ databases">
        <title>Another draft genome of Portunus trituberculatus and its Hox gene families provides insights of decapod evolution.</title>
        <authorList>
            <person name="Jeong J.-H."/>
            <person name="Song I."/>
            <person name="Kim S."/>
            <person name="Choi T."/>
            <person name="Kim D."/>
            <person name="Ryu S."/>
            <person name="Kim W."/>
        </authorList>
    </citation>
    <scope>NUCLEOTIDE SEQUENCE [LARGE SCALE GENOMIC DNA]</scope>
    <source>
        <tissue evidence="1">Muscle</tissue>
    </source>
</reference>
<evidence type="ECO:0000313" key="1">
    <source>
        <dbReference type="EMBL" id="MPC61900.1"/>
    </source>
</evidence>
<gene>
    <name evidence="1" type="ORF">E2C01_055977</name>
</gene>